<comment type="similarity">
    <text evidence="1 9">Belongs to the YIF1 family.</text>
</comment>
<dbReference type="GO" id="GO:0000139">
    <property type="term" value="C:Golgi membrane"/>
    <property type="evidence" value="ECO:0007669"/>
    <property type="project" value="UniProtKB-SubCell"/>
</dbReference>
<dbReference type="PANTHER" id="PTHR14083">
    <property type="entry name" value="YIP1 INTERACTING FACTOR HOMOLOG YIF1 PROTEIN"/>
    <property type="match status" value="1"/>
</dbReference>
<dbReference type="AlphaFoldDB" id="L8GN09"/>
<proteinExistence type="inferred from homology"/>
<keyword evidence="6 9" id="KW-1133">Transmembrane helix</keyword>
<dbReference type="VEuPathDB" id="AmoebaDB:ACA1_024240"/>
<evidence type="ECO:0000256" key="8">
    <source>
        <dbReference type="ARBA" id="ARBA00023136"/>
    </source>
</evidence>
<dbReference type="KEGG" id="acan:ACA1_024240"/>
<comment type="function">
    <text evidence="9">Has a role in transport between endoplasmic reticulum and Golgi.</text>
</comment>
<dbReference type="GeneID" id="14914150"/>
<keyword evidence="3 9" id="KW-0812">Transmembrane</keyword>
<reference evidence="11 12" key="1">
    <citation type="journal article" date="2013" name="Genome Biol.">
        <title>Genome of Acanthamoeba castellanii highlights extensive lateral gene transfer and early evolution of tyrosine kinase signaling.</title>
        <authorList>
            <person name="Clarke M."/>
            <person name="Lohan A.J."/>
            <person name="Liu B."/>
            <person name="Lagkouvardos I."/>
            <person name="Roy S."/>
            <person name="Zafar N."/>
            <person name="Bertelli C."/>
            <person name="Schilde C."/>
            <person name="Kianianmomeni A."/>
            <person name="Burglin T.R."/>
            <person name="Frech C."/>
            <person name="Turcotte B."/>
            <person name="Kopec K.O."/>
            <person name="Synnott J.M."/>
            <person name="Choo C."/>
            <person name="Paponov I."/>
            <person name="Finkler A."/>
            <person name="Soon Heng Tan C."/>
            <person name="Hutchins A.P."/>
            <person name="Weinmeier T."/>
            <person name="Rattei T."/>
            <person name="Chu J.S."/>
            <person name="Gimenez G."/>
            <person name="Irimia M."/>
            <person name="Rigden D.J."/>
            <person name="Fitzpatrick D.A."/>
            <person name="Lorenzo-Morales J."/>
            <person name="Bateman A."/>
            <person name="Chiu C.H."/>
            <person name="Tang P."/>
            <person name="Hegemann P."/>
            <person name="Fromm H."/>
            <person name="Raoult D."/>
            <person name="Greub G."/>
            <person name="Miranda-Saavedra D."/>
            <person name="Chen N."/>
            <person name="Nash P."/>
            <person name="Ginger M.L."/>
            <person name="Horn M."/>
            <person name="Schaap P."/>
            <person name="Caler L."/>
            <person name="Loftus B."/>
        </authorList>
    </citation>
    <scope>NUCLEOTIDE SEQUENCE [LARGE SCALE GENOMIC DNA]</scope>
    <source>
        <strain evidence="11 12">Neff</strain>
    </source>
</reference>
<dbReference type="GO" id="GO:0030134">
    <property type="term" value="C:COPII-coated ER to Golgi transport vesicle"/>
    <property type="evidence" value="ECO:0007669"/>
    <property type="project" value="TreeGrafter"/>
</dbReference>
<name>L8GN09_ACACF</name>
<keyword evidence="4 9" id="KW-0256">Endoplasmic reticulum</keyword>
<feature type="transmembrane region" description="Helical" evidence="9">
    <location>
        <begin position="239"/>
        <end position="261"/>
    </location>
</feature>
<keyword evidence="12" id="KW-1185">Reference proteome</keyword>
<dbReference type="EMBL" id="KB008088">
    <property type="protein sequence ID" value="ELR13596.1"/>
    <property type="molecule type" value="Genomic_DNA"/>
</dbReference>
<feature type="transmembrane region" description="Helical" evidence="9">
    <location>
        <begin position="337"/>
        <end position="355"/>
    </location>
</feature>
<evidence type="ECO:0000256" key="9">
    <source>
        <dbReference type="RuleBase" id="RU368073"/>
    </source>
</evidence>
<feature type="transmembrane region" description="Helical" evidence="9">
    <location>
        <begin position="268"/>
        <end position="289"/>
    </location>
</feature>
<accession>L8GN09</accession>
<feature type="region of interest" description="Disordered" evidence="10">
    <location>
        <begin position="20"/>
        <end position="98"/>
    </location>
</feature>
<evidence type="ECO:0000256" key="6">
    <source>
        <dbReference type="ARBA" id="ARBA00022989"/>
    </source>
</evidence>
<gene>
    <name evidence="11" type="ORF">ACA1_024240</name>
</gene>
<evidence type="ECO:0000256" key="1">
    <source>
        <dbReference type="ARBA" id="ARBA00009727"/>
    </source>
</evidence>
<evidence type="ECO:0000256" key="4">
    <source>
        <dbReference type="ARBA" id="ARBA00022824"/>
    </source>
</evidence>
<feature type="transmembrane region" description="Helical" evidence="9">
    <location>
        <begin position="207"/>
        <end position="227"/>
    </location>
</feature>
<dbReference type="GO" id="GO:0015031">
    <property type="term" value="P:protein transport"/>
    <property type="evidence" value="ECO:0007669"/>
    <property type="project" value="UniProtKB-KW"/>
</dbReference>
<keyword evidence="5 9" id="KW-0653">Protein transport</keyword>
<dbReference type="Proteomes" id="UP000011083">
    <property type="component" value="Unassembled WGS sequence"/>
</dbReference>
<organism evidence="11 12">
    <name type="scientific">Acanthamoeba castellanii (strain ATCC 30010 / Neff)</name>
    <dbReference type="NCBI Taxonomy" id="1257118"/>
    <lineage>
        <taxon>Eukaryota</taxon>
        <taxon>Amoebozoa</taxon>
        <taxon>Discosea</taxon>
        <taxon>Longamoebia</taxon>
        <taxon>Centramoebida</taxon>
        <taxon>Acanthamoebidae</taxon>
        <taxon>Acanthamoeba</taxon>
    </lineage>
</organism>
<keyword evidence="2 9" id="KW-0813">Transport</keyword>
<dbReference type="OMA" id="SGYKFVH"/>
<dbReference type="STRING" id="1257118.L8GN09"/>
<comment type="subcellular location">
    <subcellularLocation>
        <location evidence="9">Endoplasmic reticulum membrane</location>
        <topology evidence="9">Multi-pass membrane protein</topology>
    </subcellularLocation>
    <subcellularLocation>
        <location evidence="9">Golgi apparatus membrane</location>
        <topology evidence="9">Multi-pass membrane protein</topology>
    </subcellularLocation>
</comment>
<dbReference type="Pfam" id="PF03878">
    <property type="entry name" value="YIF1"/>
    <property type="match status" value="1"/>
</dbReference>
<dbReference type="GO" id="GO:0005789">
    <property type="term" value="C:endoplasmic reticulum membrane"/>
    <property type="evidence" value="ECO:0007669"/>
    <property type="project" value="UniProtKB-SubCell"/>
</dbReference>
<dbReference type="PANTHER" id="PTHR14083:SF0">
    <property type="entry name" value="YIP1D-INTERACTING FACTOR 1, ISOFORM C"/>
    <property type="match status" value="1"/>
</dbReference>
<evidence type="ECO:0000256" key="2">
    <source>
        <dbReference type="ARBA" id="ARBA00022448"/>
    </source>
</evidence>
<dbReference type="GO" id="GO:0006888">
    <property type="term" value="P:endoplasmic reticulum to Golgi vesicle-mediated transport"/>
    <property type="evidence" value="ECO:0007669"/>
    <property type="project" value="UniProtKB-UniRule"/>
</dbReference>
<feature type="compositionally biased region" description="Low complexity" evidence="10">
    <location>
        <begin position="71"/>
        <end position="93"/>
    </location>
</feature>
<dbReference type="RefSeq" id="XP_004335609.1">
    <property type="nucleotide sequence ID" value="XM_004335561.1"/>
</dbReference>
<dbReference type="OrthoDB" id="337750at2759"/>
<evidence type="ECO:0000313" key="12">
    <source>
        <dbReference type="Proteomes" id="UP000011083"/>
    </source>
</evidence>
<dbReference type="GO" id="GO:0005793">
    <property type="term" value="C:endoplasmic reticulum-Golgi intermediate compartment"/>
    <property type="evidence" value="ECO:0007669"/>
    <property type="project" value="UniProtKB-UniRule"/>
</dbReference>
<evidence type="ECO:0000256" key="5">
    <source>
        <dbReference type="ARBA" id="ARBA00022927"/>
    </source>
</evidence>
<protein>
    <recommendedName>
        <fullName evidence="9">Protein YIF1</fullName>
    </recommendedName>
</protein>
<keyword evidence="8 9" id="KW-0472">Membrane</keyword>
<feature type="transmembrane region" description="Helical" evidence="9">
    <location>
        <begin position="295"/>
        <end position="316"/>
    </location>
</feature>
<evidence type="ECO:0000313" key="11">
    <source>
        <dbReference type="EMBL" id="ELR13596.1"/>
    </source>
</evidence>
<evidence type="ECO:0000256" key="7">
    <source>
        <dbReference type="ARBA" id="ARBA00023034"/>
    </source>
</evidence>
<evidence type="ECO:0000256" key="10">
    <source>
        <dbReference type="SAM" id="MobiDB-lite"/>
    </source>
</evidence>
<sequence length="358" mass="39523">MTHHRQPQHQHHLFPQSYGFEDTADQQGDGGYYAGEGGPGPSTFISTTPISPPGSHGYQHPQGSFNVVPQAPMSGPRRGGPARPTAAGGVRPQQPQPQQPLFSDIGQGDFLNNVAQITDNPLLRVGLDQGSRWAEDAGRKGLEGITRYLEATNLKYYFNINNSYVPNKLKVILCPILHKSWTRRITQTPDGKEQYLPPKDDLNAPDLYIPLMAFVTYVLLAAFVLGTRNEFTPEMLGKLASSGLISLGFEVVFLKFGFYLLNSMNCSVFDLLSYAGYIFISLCVNHLVGLLLGTYAYYCSVVLTGVFIAIFMVRTLRLLILPDQEMANTPLASSKRSYFLLSVAVLQLVMSYFLGVCK</sequence>
<evidence type="ECO:0000256" key="3">
    <source>
        <dbReference type="ARBA" id="ARBA00022692"/>
    </source>
</evidence>
<keyword evidence="7 9" id="KW-0333">Golgi apparatus</keyword>
<dbReference type="InterPro" id="IPR005578">
    <property type="entry name" value="Yif1_fam"/>
</dbReference>
<feature type="compositionally biased region" description="Gly residues" evidence="10">
    <location>
        <begin position="28"/>
        <end position="40"/>
    </location>
</feature>